<evidence type="ECO:0000256" key="5">
    <source>
        <dbReference type="ARBA" id="ARBA00023136"/>
    </source>
</evidence>
<dbReference type="EMBL" id="DRMS01000262">
    <property type="protein sequence ID" value="HFC92549.1"/>
    <property type="molecule type" value="Genomic_DNA"/>
</dbReference>
<sequence>MTTRFNTILLGIAIVFLSLMMIWGLAGWYLTKDAQQQLSDFLQENVQNNALNSIDAELLSYKTTLVGAKASLKISSKIAFIDEQMGELFLNANLFFGP</sequence>
<dbReference type="GO" id="GO:0005886">
    <property type="term" value="C:plasma membrane"/>
    <property type="evidence" value="ECO:0007669"/>
    <property type="project" value="UniProtKB-SubCell"/>
</dbReference>
<dbReference type="Proteomes" id="UP000885750">
    <property type="component" value="Unassembled WGS sequence"/>
</dbReference>
<keyword evidence="4 7" id="KW-1133">Transmembrane helix</keyword>
<feature type="transmembrane region" description="Helical" evidence="7">
    <location>
        <begin position="7"/>
        <end position="30"/>
    </location>
</feature>
<accession>A0A7V2SZY1</accession>
<keyword evidence="2" id="KW-1003">Cell membrane</keyword>
<evidence type="ECO:0000256" key="4">
    <source>
        <dbReference type="ARBA" id="ARBA00022989"/>
    </source>
</evidence>
<keyword evidence="6" id="KW-0807">Transducer</keyword>
<keyword evidence="5 7" id="KW-0472">Membrane</keyword>
<evidence type="ECO:0000256" key="2">
    <source>
        <dbReference type="ARBA" id="ARBA00022475"/>
    </source>
</evidence>
<evidence type="ECO:0000256" key="7">
    <source>
        <dbReference type="SAM" id="Phobius"/>
    </source>
</evidence>
<evidence type="ECO:0000313" key="9">
    <source>
        <dbReference type="EMBL" id="HFC92549.1"/>
    </source>
</evidence>
<dbReference type="AlphaFoldDB" id="A0A7V2SZY1"/>
<feature type="domain" description="Chemotaxis methyl-accepting receptor Tar-related ligand-binding" evidence="8">
    <location>
        <begin position="6"/>
        <end position="69"/>
    </location>
</feature>
<evidence type="ECO:0000259" key="8">
    <source>
        <dbReference type="Pfam" id="PF02203"/>
    </source>
</evidence>
<proteinExistence type="predicted"/>
<reference evidence="9" key="1">
    <citation type="journal article" date="2020" name="mSystems">
        <title>Genome- and Community-Level Interaction Insights into Carbon Utilization and Element Cycling Functions of Hydrothermarchaeota in Hydrothermal Sediment.</title>
        <authorList>
            <person name="Zhou Z."/>
            <person name="Liu Y."/>
            <person name="Xu W."/>
            <person name="Pan J."/>
            <person name="Luo Z.H."/>
            <person name="Li M."/>
        </authorList>
    </citation>
    <scope>NUCLEOTIDE SEQUENCE [LARGE SCALE GENOMIC DNA]</scope>
    <source>
        <strain evidence="9">HyVt-493</strain>
    </source>
</reference>
<name>A0A7V2SZY1_LEUMU</name>
<feature type="non-terminal residue" evidence="9">
    <location>
        <position position="98"/>
    </location>
</feature>
<comment type="caution">
    <text evidence="9">The sequence shown here is derived from an EMBL/GenBank/DDBJ whole genome shotgun (WGS) entry which is preliminary data.</text>
</comment>
<evidence type="ECO:0000256" key="6">
    <source>
        <dbReference type="ARBA" id="ARBA00023224"/>
    </source>
</evidence>
<evidence type="ECO:0000256" key="1">
    <source>
        <dbReference type="ARBA" id="ARBA00004236"/>
    </source>
</evidence>
<dbReference type="GO" id="GO:0006935">
    <property type="term" value="P:chemotaxis"/>
    <property type="evidence" value="ECO:0007669"/>
    <property type="project" value="InterPro"/>
</dbReference>
<organism evidence="9">
    <name type="scientific">Leucothrix mucor</name>
    <dbReference type="NCBI Taxonomy" id="45248"/>
    <lineage>
        <taxon>Bacteria</taxon>
        <taxon>Pseudomonadati</taxon>
        <taxon>Pseudomonadota</taxon>
        <taxon>Gammaproteobacteria</taxon>
        <taxon>Thiotrichales</taxon>
        <taxon>Thiotrichaceae</taxon>
        <taxon>Leucothrix</taxon>
    </lineage>
</organism>
<dbReference type="GO" id="GO:0007165">
    <property type="term" value="P:signal transduction"/>
    <property type="evidence" value="ECO:0007669"/>
    <property type="project" value="UniProtKB-KW"/>
</dbReference>
<keyword evidence="3 7" id="KW-0812">Transmembrane</keyword>
<protein>
    <recommendedName>
        <fullName evidence="8">Chemotaxis methyl-accepting receptor Tar-related ligand-binding domain-containing protein</fullName>
    </recommendedName>
</protein>
<comment type="subcellular location">
    <subcellularLocation>
        <location evidence="1">Cell membrane</location>
    </subcellularLocation>
</comment>
<dbReference type="InterPro" id="IPR003122">
    <property type="entry name" value="Tar_rcpt_lig-bd"/>
</dbReference>
<gene>
    <name evidence="9" type="ORF">ENJ51_07025</name>
</gene>
<dbReference type="Pfam" id="PF02203">
    <property type="entry name" value="TarH"/>
    <property type="match status" value="1"/>
</dbReference>
<evidence type="ECO:0000256" key="3">
    <source>
        <dbReference type="ARBA" id="ARBA00022692"/>
    </source>
</evidence>